<comment type="caution">
    <text evidence="2">The sequence shown here is derived from an EMBL/GenBank/DDBJ whole genome shotgun (WGS) entry which is preliminary data.</text>
</comment>
<keyword evidence="3" id="KW-1185">Reference proteome</keyword>
<feature type="compositionally biased region" description="Polar residues" evidence="1">
    <location>
        <begin position="228"/>
        <end position="243"/>
    </location>
</feature>
<feature type="compositionally biased region" description="Basic and acidic residues" evidence="1">
    <location>
        <begin position="196"/>
        <end position="213"/>
    </location>
</feature>
<organism evidence="2 3">
    <name type="scientific">Meloidogyne graminicola</name>
    <dbReference type="NCBI Taxonomy" id="189291"/>
    <lineage>
        <taxon>Eukaryota</taxon>
        <taxon>Metazoa</taxon>
        <taxon>Ecdysozoa</taxon>
        <taxon>Nematoda</taxon>
        <taxon>Chromadorea</taxon>
        <taxon>Rhabditida</taxon>
        <taxon>Tylenchina</taxon>
        <taxon>Tylenchomorpha</taxon>
        <taxon>Tylenchoidea</taxon>
        <taxon>Meloidogynidae</taxon>
        <taxon>Meloidogyninae</taxon>
        <taxon>Meloidogyne</taxon>
    </lineage>
</organism>
<feature type="compositionally biased region" description="Polar residues" evidence="1">
    <location>
        <begin position="177"/>
        <end position="187"/>
    </location>
</feature>
<sequence length="253" mass="28434">MRIVKLWVLQDLQQRTMTIFIEIRGNNLIFKISIFGGGEIMTSETNNRPSKVELVQLVNQFLLQNDLQVTAAALKKESEKLFGGDRWNSRDSNGNHRLRRHTTAIPTFDGDACLAEWLSDSGAMNKITSTSPIEMTNSSSKSPPSSRLRKPNKTTSTTLKKAQSQNLENKTEKIQKKQNQAFSSPFKQQKRSNSRQKVDEDKNVSPSKLEQKYQGKAKNPLKKADSVGSISSNIGTNEASQQPQQPPLIQYNL</sequence>
<protein>
    <submittedName>
        <fullName evidence="2">LisH domain-containing protein</fullName>
    </submittedName>
</protein>
<dbReference type="EMBL" id="JABEBT010000005">
    <property type="protein sequence ID" value="KAF7639477.1"/>
    <property type="molecule type" value="Genomic_DNA"/>
</dbReference>
<dbReference type="InterPro" id="IPR006594">
    <property type="entry name" value="LisH"/>
</dbReference>
<gene>
    <name evidence="2" type="ORF">Mgra_00001154</name>
</gene>
<feature type="region of interest" description="Disordered" evidence="1">
    <location>
        <begin position="128"/>
        <end position="253"/>
    </location>
</feature>
<feature type="compositionally biased region" description="Polar residues" evidence="1">
    <location>
        <begin position="154"/>
        <end position="168"/>
    </location>
</feature>
<dbReference type="PROSITE" id="PS50896">
    <property type="entry name" value="LISH"/>
    <property type="match status" value="1"/>
</dbReference>
<accession>A0A8T0A0T4</accession>
<dbReference type="Proteomes" id="UP000605970">
    <property type="component" value="Unassembled WGS sequence"/>
</dbReference>
<name>A0A8T0A0T4_9BILA</name>
<evidence type="ECO:0000256" key="1">
    <source>
        <dbReference type="SAM" id="MobiDB-lite"/>
    </source>
</evidence>
<evidence type="ECO:0000313" key="3">
    <source>
        <dbReference type="Proteomes" id="UP000605970"/>
    </source>
</evidence>
<evidence type="ECO:0000313" key="2">
    <source>
        <dbReference type="EMBL" id="KAF7639477.1"/>
    </source>
</evidence>
<proteinExistence type="predicted"/>
<feature type="compositionally biased region" description="Low complexity" evidence="1">
    <location>
        <begin position="137"/>
        <end position="146"/>
    </location>
</feature>
<dbReference type="AlphaFoldDB" id="A0A8T0A0T4"/>
<reference evidence="2" key="1">
    <citation type="journal article" date="2020" name="Ecol. Evol.">
        <title>Genome structure and content of the rice root-knot nematode (Meloidogyne graminicola).</title>
        <authorList>
            <person name="Phan N.T."/>
            <person name="Danchin E.G.J."/>
            <person name="Klopp C."/>
            <person name="Perfus-Barbeoch L."/>
            <person name="Kozlowski D.K."/>
            <person name="Koutsovoulos G.D."/>
            <person name="Lopez-Roques C."/>
            <person name="Bouchez O."/>
            <person name="Zahm M."/>
            <person name="Besnard G."/>
            <person name="Bellafiore S."/>
        </authorList>
    </citation>
    <scope>NUCLEOTIDE SEQUENCE</scope>
    <source>
        <strain evidence="2">VN-18</strain>
    </source>
</reference>